<feature type="transmembrane region" description="Helical" evidence="8">
    <location>
        <begin position="7"/>
        <end position="28"/>
    </location>
</feature>
<dbReference type="InterPro" id="IPR050570">
    <property type="entry name" value="Cell_wall_metabolism_enzyme"/>
</dbReference>
<dbReference type="KEGG" id="dli:dnl_50510"/>
<keyword evidence="11" id="KW-1185">Reference proteome</keyword>
<dbReference type="CDD" id="cd12797">
    <property type="entry name" value="M23_peptidase"/>
    <property type="match status" value="1"/>
</dbReference>
<feature type="coiled-coil region" evidence="7">
    <location>
        <begin position="219"/>
        <end position="256"/>
    </location>
</feature>
<keyword evidence="6" id="KW-0482">Metalloprotease</keyword>
<dbReference type="GO" id="GO:0004222">
    <property type="term" value="F:metalloendopeptidase activity"/>
    <property type="evidence" value="ECO:0007669"/>
    <property type="project" value="TreeGrafter"/>
</dbReference>
<name>A0A975BCC6_9BACT</name>
<keyword evidence="3" id="KW-0479">Metal-binding</keyword>
<dbReference type="Pfam" id="PF01551">
    <property type="entry name" value="Peptidase_M23"/>
    <property type="match status" value="1"/>
</dbReference>
<feature type="domain" description="M23ase beta-sheet core" evidence="9">
    <location>
        <begin position="292"/>
        <end position="385"/>
    </location>
</feature>
<dbReference type="RefSeq" id="WP_207688565.1">
    <property type="nucleotide sequence ID" value="NZ_CP061799.1"/>
</dbReference>
<keyword evidence="7" id="KW-0175">Coiled coil</keyword>
<evidence type="ECO:0000256" key="5">
    <source>
        <dbReference type="ARBA" id="ARBA00022833"/>
    </source>
</evidence>
<dbReference type="Gene3D" id="6.10.250.3150">
    <property type="match status" value="1"/>
</dbReference>
<gene>
    <name evidence="10" type="ORF">dnl_50510</name>
</gene>
<evidence type="ECO:0000256" key="7">
    <source>
        <dbReference type="SAM" id="Coils"/>
    </source>
</evidence>
<evidence type="ECO:0000313" key="10">
    <source>
        <dbReference type="EMBL" id="QTA82670.1"/>
    </source>
</evidence>
<dbReference type="InterPro" id="IPR011055">
    <property type="entry name" value="Dup_hybrid_motif"/>
</dbReference>
<accession>A0A975BCC6</accession>
<dbReference type="PANTHER" id="PTHR21666:SF288">
    <property type="entry name" value="CELL DIVISION PROTEIN YTFB"/>
    <property type="match status" value="1"/>
</dbReference>
<evidence type="ECO:0000256" key="2">
    <source>
        <dbReference type="ARBA" id="ARBA00022670"/>
    </source>
</evidence>
<dbReference type="InterPro" id="IPR016047">
    <property type="entry name" value="M23ase_b-sheet_dom"/>
</dbReference>
<organism evidence="10 11">
    <name type="scientific">Desulfonema limicola</name>
    <dbReference type="NCBI Taxonomy" id="45656"/>
    <lineage>
        <taxon>Bacteria</taxon>
        <taxon>Pseudomonadati</taxon>
        <taxon>Thermodesulfobacteriota</taxon>
        <taxon>Desulfobacteria</taxon>
        <taxon>Desulfobacterales</taxon>
        <taxon>Desulfococcaceae</taxon>
        <taxon>Desulfonema</taxon>
    </lineage>
</organism>
<keyword evidence="4" id="KW-0378">Hydrolase</keyword>
<dbReference type="Proteomes" id="UP000663720">
    <property type="component" value="Chromosome"/>
</dbReference>
<keyword evidence="2" id="KW-0645">Protease</keyword>
<dbReference type="GO" id="GO:0046872">
    <property type="term" value="F:metal ion binding"/>
    <property type="evidence" value="ECO:0007669"/>
    <property type="project" value="UniProtKB-KW"/>
</dbReference>
<dbReference type="SUPFAM" id="SSF51261">
    <property type="entry name" value="Duplicated hybrid motif"/>
    <property type="match status" value="1"/>
</dbReference>
<protein>
    <submittedName>
        <fullName evidence="10">Peptidase M23 domain-containing protein</fullName>
    </submittedName>
</protein>
<evidence type="ECO:0000256" key="8">
    <source>
        <dbReference type="SAM" id="Phobius"/>
    </source>
</evidence>
<sequence length="392" mass="45033">MFYFFKTIFKIIGFILILNFTFIIPAGAETQKIDRLKQDAASIDKQIKKNKDKLKDFTKKEADVVDTLNEVDISINQARKKASAFHKNLTDLEKKIQSVQNQFNDLQTQIETNEIYVSKRISGLYKLNRLGKLHILINADSIIDFCQRKRALEQILDYDNQIINNLKARKIESMKMADLLAEQRQEYIILEKDYQTQVRLLSHQQQQRKKLLAGIREKKSLAKASLDSLRRSAKQLDQKIKSLQDLRQENKKKSSAGSFKAFKGLLKMPVKGKIISSFGLYKNTEFNVMNIQSGIDIKADRGSPVHSVMEGEVIYSSWFKGYGNMIIIDHGDHYYTLYAHVEELYKKKGDKVITDEVIATTGDSGSMSGPGLHFEIRHHGKPVDPVKWLKKS</sequence>
<evidence type="ECO:0000313" key="11">
    <source>
        <dbReference type="Proteomes" id="UP000663720"/>
    </source>
</evidence>
<feature type="coiled-coil region" evidence="7">
    <location>
        <begin position="33"/>
        <end position="109"/>
    </location>
</feature>
<evidence type="ECO:0000256" key="4">
    <source>
        <dbReference type="ARBA" id="ARBA00022801"/>
    </source>
</evidence>
<comment type="cofactor">
    <cofactor evidence="1">
        <name>Zn(2+)</name>
        <dbReference type="ChEBI" id="CHEBI:29105"/>
    </cofactor>
</comment>
<proteinExistence type="predicted"/>
<evidence type="ECO:0000256" key="1">
    <source>
        <dbReference type="ARBA" id="ARBA00001947"/>
    </source>
</evidence>
<keyword evidence="5" id="KW-0862">Zinc</keyword>
<evidence type="ECO:0000256" key="6">
    <source>
        <dbReference type="ARBA" id="ARBA00023049"/>
    </source>
</evidence>
<dbReference type="EMBL" id="CP061799">
    <property type="protein sequence ID" value="QTA82670.1"/>
    <property type="molecule type" value="Genomic_DNA"/>
</dbReference>
<dbReference type="Gene3D" id="2.70.70.10">
    <property type="entry name" value="Glucose Permease (Domain IIA)"/>
    <property type="match status" value="1"/>
</dbReference>
<dbReference type="GO" id="GO:0006508">
    <property type="term" value="P:proteolysis"/>
    <property type="evidence" value="ECO:0007669"/>
    <property type="project" value="UniProtKB-KW"/>
</dbReference>
<keyword evidence="8" id="KW-0472">Membrane</keyword>
<evidence type="ECO:0000259" key="9">
    <source>
        <dbReference type="Pfam" id="PF01551"/>
    </source>
</evidence>
<keyword evidence="8" id="KW-1133">Transmembrane helix</keyword>
<keyword evidence="8" id="KW-0812">Transmembrane</keyword>
<evidence type="ECO:0000256" key="3">
    <source>
        <dbReference type="ARBA" id="ARBA00022723"/>
    </source>
</evidence>
<dbReference type="PANTHER" id="PTHR21666">
    <property type="entry name" value="PEPTIDASE-RELATED"/>
    <property type="match status" value="1"/>
</dbReference>
<reference evidence="10" key="1">
    <citation type="journal article" date="2021" name="Microb. Physiol.">
        <title>Proteogenomic Insights into the Physiology of Marine, Sulfate-Reducing, Filamentous Desulfonema limicola and Desulfonema magnum.</title>
        <authorList>
            <person name="Schnaars V."/>
            <person name="Wohlbrand L."/>
            <person name="Scheve S."/>
            <person name="Hinrichs C."/>
            <person name="Reinhardt R."/>
            <person name="Rabus R."/>
        </authorList>
    </citation>
    <scope>NUCLEOTIDE SEQUENCE</scope>
    <source>
        <strain evidence="10">5ac10</strain>
    </source>
</reference>
<dbReference type="AlphaFoldDB" id="A0A975BCC6"/>